<accession>A0AAD7JUT9</accession>
<feature type="compositionally biased region" description="Gly residues" evidence="1">
    <location>
        <begin position="90"/>
        <end position="102"/>
    </location>
</feature>
<comment type="caution">
    <text evidence="2">The sequence shown here is derived from an EMBL/GenBank/DDBJ whole genome shotgun (WGS) entry which is preliminary data.</text>
</comment>
<feature type="compositionally biased region" description="Pro residues" evidence="1">
    <location>
        <begin position="63"/>
        <end position="74"/>
    </location>
</feature>
<keyword evidence="3" id="KW-1185">Reference proteome</keyword>
<dbReference type="Proteomes" id="UP001215598">
    <property type="component" value="Unassembled WGS sequence"/>
</dbReference>
<dbReference type="AlphaFoldDB" id="A0AAD7JUT9"/>
<reference evidence="2" key="1">
    <citation type="submission" date="2023-03" db="EMBL/GenBank/DDBJ databases">
        <title>Massive genome expansion in bonnet fungi (Mycena s.s.) driven by repeated elements and novel gene families across ecological guilds.</title>
        <authorList>
            <consortium name="Lawrence Berkeley National Laboratory"/>
            <person name="Harder C.B."/>
            <person name="Miyauchi S."/>
            <person name="Viragh M."/>
            <person name="Kuo A."/>
            <person name="Thoen E."/>
            <person name="Andreopoulos B."/>
            <person name="Lu D."/>
            <person name="Skrede I."/>
            <person name="Drula E."/>
            <person name="Henrissat B."/>
            <person name="Morin E."/>
            <person name="Kohler A."/>
            <person name="Barry K."/>
            <person name="LaButti K."/>
            <person name="Morin E."/>
            <person name="Salamov A."/>
            <person name="Lipzen A."/>
            <person name="Mereny Z."/>
            <person name="Hegedus B."/>
            <person name="Baldrian P."/>
            <person name="Stursova M."/>
            <person name="Weitz H."/>
            <person name="Taylor A."/>
            <person name="Grigoriev I.V."/>
            <person name="Nagy L.G."/>
            <person name="Martin F."/>
            <person name="Kauserud H."/>
        </authorList>
    </citation>
    <scope>NUCLEOTIDE SEQUENCE</scope>
    <source>
        <strain evidence="2">CBHHK182m</strain>
    </source>
</reference>
<name>A0AAD7JUT9_9AGAR</name>
<feature type="compositionally biased region" description="Basic and acidic residues" evidence="1">
    <location>
        <begin position="48"/>
        <end position="59"/>
    </location>
</feature>
<feature type="region of interest" description="Disordered" evidence="1">
    <location>
        <begin position="32"/>
        <end position="144"/>
    </location>
</feature>
<organism evidence="2 3">
    <name type="scientific">Mycena metata</name>
    <dbReference type="NCBI Taxonomy" id="1033252"/>
    <lineage>
        <taxon>Eukaryota</taxon>
        <taxon>Fungi</taxon>
        <taxon>Dikarya</taxon>
        <taxon>Basidiomycota</taxon>
        <taxon>Agaricomycotina</taxon>
        <taxon>Agaricomycetes</taxon>
        <taxon>Agaricomycetidae</taxon>
        <taxon>Agaricales</taxon>
        <taxon>Marasmiineae</taxon>
        <taxon>Mycenaceae</taxon>
        <taxon>Mycena</taxon>
    </lineage>
</organism>
<protein>
    <submittedName>
        <fullName evidence="2">Uncharacterized protein</fullName>
    </submittedName>
</protein>
<evidence type="ECO:0000313" key="3">
    <source>
        <dbReference type="Proteomes" id="UP001215598"/>
    </source>
</evidence>
<proteinExistence type="predicted"/>
<feature type="compositionally biased region" description="Polar residues" evidence="1">
    <location>
        <begin position="125"/>
        <end position="135"/>
    </location>
</feature>
<gene>
    <name evidence="2" type="ORF">B0H16DRAFT_1880979</name>
</gene>
<evidence type="ECO:0000313" key="2">
    <source>
        <dbReference type="EMBL" id="KAJ7772288.1"/>
    </source>
</evidence>
<sequence>MDWAPILGAERGSLPGLPISAGALRLLIGTPIATLPSSGSPPPSPRSSPDRSTQHEHQNQHQQPPPPYPPPPHMIAPLLASPSNSTPAPGGDGPAGARGNAGAGRVIILTDDAPPNSPTAYGARRTSTWRRSNMSPGKVVRTLL</sequence>
<dbReference type="EMBL" id="JARKIB010000014">
    <property type="protein sequence ID" value="KAJ7772288.1"/>
    <property type="molecule type" value="Genomic_DNA"/>
</dbReference>
<evidence type="ECO:0000256" key="1">
    <source>
        <dbReference type="SAM" id="MobiDB-lite"/>
    </source>
</evidence>